<evidence type="ECO:0008006" key="8">
    <source>
        <dbReference type="Google" id="ProtNLM"/>
    </source>
</evidence>
<evidence type="ECO:0000256" key="5">
    <source>
        <dbReference type="RuleBase" id="RU004379"/>
    </source>
</evidence>
<dbReference type="InterPro" id="IPR006214">
    <property type="entry name" value="Bax_inhibitor_1-related"/>
</dbReference>
<dbReference type="PANTHER" id="PTHR23291:SF50">
    <property type="entry name" value="PROTEIN LIFEGUARD 4"/>
    <property type="match status" value="1"/>
</dbReference>
<sequence>MESYLRKPLVGGDIEAGYRGGSDAMLYPGLAYEDAYLRWAFIRKVYGIVLAQLVLTGLASLVVIMVPEVRNFIFLNPAILIVTIVLQIGVLFSLYWYHRSHPTNLILLGIWTLTFSVTIGSVCAFLPGLIVLEAVLLTAAVFVSLTAYTFWAGRKGYDFSYLGPMLFAGLTVLVIWGVVQLFIVPGATGRFIYALVGSLLFSLYIIYDTDNLIHQYSIDDYIWASVALYLDVVNLFVLVLDMIRYLQGSD</sequence>
<proteinExistence type="inferred from homology"/>
<accession>A0A388LSD0</accession>
<dbReference type="Pfam" id="PF01027">
    <property type="entry name" value="Bax1-I"/>
    <property type="match status" value="1"/>
</dbReference>
<feature type="transmembrane region" description="Helical" evidence="5">
    <location>
        <begin position="72"/>
        <end position="97"/>
    </location>
</feature>
<reference evidence="6 7" key="1">
    <citation type="journal article" date="2018" name="Cell">
        <title>The Chara Genome: Secondary Complexity and Implications for Plant Terrestrialization.</title>
        <authorList>
            <person name="Nishiyama T."/>
            <person name="Sakayama H."/>
            <person name="Vries J.D."/>
            <person name="Buschmann H."/>
            <person name="Saint-Marcoux D."/>
            <person name="Ullrich K.K."/>
            <person name="Haas F.B."/>
            <person name="Vanderstraeten L."/>
            <person name="Becker D."/>
            <person name="Lang D."/>
            <person name="Vosolsobe S."/>
            <person name="Rombauts S."/>
            <person name="Wilhelmsson P.K.I."/>
            <person name="Janitza P."/>
            <person name="Kern R."/>
            <person name="Heyl A."/>
            <person name="Rumpler F."/>
            <person name="Villalobos L.I.A.C."/>
            <person name="Clay J.M."/>
            <person name="Skokan R."/>
            <person name="Toyoda A."/>
            <person name="Suzuki Y."/>
            <person name="Kagoshima H."/>
            <person name="Schijlen E."/>
            <person name="Tajeshwar N."/>
            <person name="Catarino B."/>
            <person name="Hetherington A.J."/>
            <person name="Saltykova A."/>
            <person name="Bonnot C."/>
            <person name="Breuninger H."/>
            <person name="Symeonidi A."/>
            <person name="Radhakrishnan G.V."/>
            <person name="Van Nieuwerburgh F."/>
            <person name="Deforce D."/>
            <person name="Chang C."/>
            <person name="Karol K.G."/>
            <person name="Hedrich R."/>
            <person name="Ulvskov P."/>
            <person name="Glockner G."/>
            <person name="Delwiche C.F."/>
            <person name="Petrasek J."/>
            <person name="Van de Peer Y."/>
            <person name="Friml J."/>
            <person name="Beilby M."/>
            <person name="Dolan L."/>
            <person name="Kohara Y."/>
            <person name="Sugano S."/>
            <person name="Fujiyama A."/>
            <person name="Delaux P.-M."/>
            <person name="Quint M."/>
            <person name="TheiBen G."/>
            <person name="Hagemann M."/>
            <person name="Harholt J."/>
            <person name="Dunand C."/>
            <person name="Zachgo S."/>
            <person name="Langdale J."/>
            <person name="Maumus F."/>
            <person name="Straeten D.V.D."/>
            <person name="Gould S.B."/>
            <person name="Rensing S.A."/>
        </authorList>
    </citation>
    <scope>NUCLEOTIDE SEQUENCE [LARGE SCALE GENOMIC DNA]</scope>
    <source>
        <strain evidence="6 7">S276</strain>
    </source>
</reference>
<keyword evidence="2 5" id="KW-0812">Transmembrane</keyword>
<evidence type="ECO:0000256" key="3">
    <source>
        <dbReference type="ARBA" id="ARBA00022989"/>
    </source>
</evidence>
<feature type="transmembrane region" description="Helical" evidence="5">
    <location>
        <begin position="45"/>
        <end position="66"/>
    </location>
</feature>
<dbReference type="OrthoDB" id="7933078at2759"/>
<evidence type="ECO:0000313" key="6">
    <source>
        <dbReference type="EMBL" id="GBG85171.1"/>
    </source>
</evidence>
<evidence type="ECO:0000256" key="1">
    <source>
        <dbReference type="ARBA" id="ARBA00004141"/>
    </source>
</evidence>
<dbReference type="GO" id="GO:0016020">
    <property type="term" value="C:membrane"/>
    <property type="evidence" value="ECO:0007669"/>
    <property type="project" value="UniProtKB-SubCell"/>
</dbReference>
<feature type="transmembrane region" description="Helical" evidence="5">
    <location>
        <begin position="165"/>
        <end position="185"/>
    </location>
</feature>
<keyword evidence="4 5" id="KW-0472">Membrane</keyword>
<dbReference type="Proteomes" id="UP000265515">
    <property type="component" value="Unassembled WGS sequence"/>
</dbReference>
<evidence type="ECO:0000256" key="4">
    <source>
        <dbReference type="ARBA" id="ARBA00023136"/>
    </source>
</evidence>
<comment type="similarity">
    <text evidence="5">Belongs to the BI1 family.</text>
</comment>
<dbReference type="EMBL" id="BFEA01000507">
    <property type="protein sequence ID" value="GBG85171.1"/>
    <property type="molecule type" value="Genomic_DNA"/>
</dbReference>
<dbReference type="PANTHER" id="PTHR23291">
    <property type="entry name" value="BAX INHIBITOR-RELATED"/>
    <property type="match status" value="1"/>
</dbReference>
<protein>
    <recommendedName>
        <fullName evidence="8">BI1-like protein</fullName>
    </recommendedName>
</protein>
<keyword evidence="7" id="KW-1185">Reference proteome</keyword>
<gene>
    <name evidence="6" type="ORF">CBR_g39736</name>
</gene>
<dbReference type="AlphaFoldDB" id="A0A388LSD0"/>
<name>A0A388LSD0_CHABU</name>
<evidence type="ECO:0000256" key="2">
    <source>
        <dbReference type="ARBA" id="ARBA00022692"/>
    </source>
</evidence>
<dbReference type="Gramene" id="GBG85171">
    <property type="protein sequence ID" value="GBG85171"/>
    <property type="gene ID" value="CBR_g39736"/>
</dbReference>
<keyword evidence="3 5" id="KW-1133">Transmembrane helix</keyword>
<comment type="caution">
    <text evidence="6">The sequence shown here is derived from an EMBL/GenBank/DDBJ whole genome shotgun (WGS) entry which is preliminary data.</text>
</comment>
<organism evidence="6 7">
    <name type="scientific">Chara braunii</name>
    <name type="common">Braun's stonewort</name>
    <dbReference type="NCBI Taxonomy" id="69332"/>
    <lineage>
        <taxon>Eukaryota</taxon>
        <taxon>Viridiplantae</taxon>
        <taxon>Streptophyta</taxon>
        <taxon>Charophyceae</taxon>
        <taxon>Charales</taxon>
        <taxon>Characeae</taxon>
        <taxon>Chara</taxon>
    </lineage>
</organism>
<dbReference type="OMA" id="EFIWASV"/>
<evidence type="ECO:0000313" key="7">
    <source>
        <dbReference type="Proteomes" id="UP000265515"/>
    </source>
</evidence>
<feature type="transmembrane region" description="Helical" evidence="5">
    <location>
        <begin position="221"/>
        <end position="240"/>
    </location>
</feature>
<dbReference type="STRING" id="69332.A0A388LSD0"/>
<feature type="transmembrane region" description="Helical" evidence="5">
    <location>
        <begin position="134"/>
        <end position="153"/>
    </location>
</feature>
<comment type="subcellular location">
    <subcellularLocation>
        <location evidence="1">Membrane</location>
        <topology evidence="1">Multi-pass membrane protein</topology>
    </subcellularLocation>
</comment>
<feature type="transmembrane region" description="Helical" evidence="5">
    <location>
        <begin position="104"/>
        <end position="128"/>
    </location>
</feature>
<feature type="transmembrane region" description="Helical" evidence="5">
    <location>
        <begin position="191"/>
        <end position="209"/>
    </location>
</feature>